<sequence length="338" mass="37154">MTTRPHALPSTFQILARPVAVTSLSPFSPPLGVLYLSSPHALPPTSPPPLPLPPPHPPQIPLHNFLTAIALPTLLRNIHDMGLQHFPRRNLNFHRPRLSLPPLSLHQQQTPQIPLTQTNPNREESRFVKDGFHVVSELVCNETLYAWKEAVSPHLEAEKENGVVEGSLVLDTLEKSLGKVEVRKEGMDVFCVVETAGGVASPAPSGPCNATCTGNLENWFGSNVSKREVENSKTILAMKLSTCYAAFLRERENLNVCYNCSFEARAFEKSNKNLSFWPFRLPGVLMGDGRLGGTSGTISAYESTLKLGGYDIVAVVLQDHGLVNEVPHYCHICEIGFL</sequence>
<dbReference type="PANTHER" id="PTHR43210">
    <property type="entry name" value="DETHIOBIOTIN SYNTHETASE"/>
    <property type="match status" value="1"/>
</dbReference>
<proteinExistence type="predicted"/>
<evidence type="ECO:0000313" key="1">
    <source>
        <dbReference type="EMBL" id="KAH8482003.1"/>
    </source>
</evidence>
<dbReference type="InterPro" id="IPR004472">
    <property type="entry name" value="DTB_synth_BioD"/>
</dbReference>
<comment type="caution">
    <text evidence="1">The sequence shown here is derived from an EMBL/GenBank/DDBJ whole genome shotgun (WGS) entry which is preliminary data.</text>
</comment>
<protein>
    <submittedName>
        <fullName evidence="1">Uncharacterized protein</fullName>
    </submittedName>
</protein>
<dbReference type="GO" id="GO:0005524">
    <property type="term" value="F:ATP binding"/>
    <property type="evidence" value="ECO:0007669"/>
    <property type="project" value="InterPro"/>
</dbReference>
<dbReference type="InterPro" id="IPR027417">
    <property type="entry name" value="P-loop_NTPase"/>
</dbReference>
<gene>
    <name evidence="1" type="ORF">H0E87_029462</name>
</gene>
<name>A0A8T2WPE4_POPDE</name>
<dbReference type="AlphaFoldDB" id="A0A8T2WPE4"/>
<dbReference type="PANTHER" id="PTHR43210:SF5">
    <property type="entry name" value="DETHIOBIOTIN SYNTHETASE"/>
    <property type="match status" value="1"/>
</dbReference>
<dbReference type="EMBL" id="JACEGQ020000018">
    <property type="protein sequence ID" value="KAH8482003.1"/>
    <property type="molecule type" value="Genomic_DNA"/>
</dbReference>
<organism evidence="1 2">
    <name type="scientific">Populus deltoides</name>
    <name type="common">Eastern poplar</name>
    <name type="synonym">Eastern cottonwood</name>
    <dbReference type="NCBI Taxonomy" id="3696"/>
    <lineage>
        <taxon>Eukaryota</taxon>
        <taxon>Viridiplantae</taxon>
        <taxon>Streptophyta</taxon>
        <taxon>Embryophyta</taxon>
        <taxon>Tracheophyta</taxon>
        <taxon>Spermatophyta</taxon>
        <taxon>Magnoliopsida</taxon>
        <taxon>eudicotyledons</taxon>
        <taxon>Gunneridae</taxon>
        <taxon>Pentapetalae</taxon>
        <taxon>rosids</taxon>
        <taxon>fabids</taxon>
        <taxon>Malpighiales</taxon>
        <taxon>Salicaceae</taxon>
        <taxon>Saliceae</taxon>
        <taxon>Populus</taxon>
    </lineage>
</organism>
<dbReference type="Gene3D" id="3.40.50.300">
    <property type="entry name" value="P-loop containing nucleotide triphosphate hydrolases"/>
    <property type="match status" value="1"/>
</dbReference>
<accession>A0A8T2WPE4</accession>
<dbReference type="CDD" id="cd03109">
    <property type="entry name" value="DTBS"/>
    <property type="match status" value="1"/>
</dbReference>
<evidence type="ECO:0000313" key="2">
    <source>
        <dbReference type="Proteomes" id="UP000807159"/>
    </source>
</evidence>
<dbReference type="GO" id="GO:0005829">
    <property type="term" value="C:cytosol"/>
    <property type="evidence" value="ECO:0007669"/>
    <property type="project" value="TreeGrafter"/>
</dbReference>
<dbReference type="GO" id="GO:0009102">
    <property type="term" value="P:biotin biosynthetic process"/>
    <property type="evidence" value="ECO:0007669"/>
    <property type="project" value="InterPro"/>
</dbReference>
<keyword evidence="2" id="KW-1185">Reference proteome</keyword>
<dbReference type="GO" id="GO:0000287">
    <property type="term" value="F:magnesium ion binding"/>
    <property type="evidence" value="ECO:0007669"/>
    <property type="project" value="InterPro"/>
</dbReference>
<dbReference type="Proteomes" id="UP000807159">
    <property type="component" value="Chromosome 18"/>
</dbReference>
<reference evidence="1" key="1">
    <citation type="journal article" date="2021" name="J. Hered.">
        <title>Genome Assembly of Salicaceae Populus deltoides (Eastern Cottonwood) I-69 Based on Nanopore Sequencing and Hi-C Technologies.</title>
        <authorList>
            <person name="Bai S."/>
            <person name="Wu H."/>
            <person name="Zhang J."/>
            <person name="Pan Z."/>
            <person name="Zhao W."/>
            <person name="Li Z."/>
            <person name="Tong C."/>
        </authorList>
    </citation>
    <scope>NUCLEOTIDE SEQUENCE</scope>
    <source>
        <tissue evidence="1">Leaf</tissue>
    </source>
</reference>
<dbReference type="GO" id="GO:0004141">
    <property type="term" value="F:dethiobiotin synthase activity"/>
    <property type="evidence" value="ECO:0007669"/>
    <property type="project" value="InterPro"/>
</dbReference>